<accession>A0A9N9SIS3</accession>
<protein>
    <recommendedName>
        <fullName evidence="4">HCLS1-associated protein X-1</fullName>
    </recommendedName>
</protein>
<feature type="region of interest" description="Disordered" evidence="1">
    <location>
        <begin position="30"/>
        <end position="50"/>
    </location>
</feature>
<gene>
    <name evidence="2" type="ORF">PHAECO_LOCUS11389</name>
</gene>
<name>A0A9N9SIS3_PHACE</name>
<dbReference type="GO" id="GO:0030136">
    <property type="term" value="C:clathrin-coated vesicle"/>
    <property type="evidence" value="ECO:0007669"/>
    <property type="project" value="TreeGrafter"/>
</dbReference>
<dbReference type="InterPro" id="IPR017248">
    <property type="entry name" value="HAX-1"/>
</dbReference>
<dbReference type="GO" id="GO:0016324">
    <property type="term" value="C:apical plasma membrane"/>
    <property type="evidence" value="ECO:0007669"/>
    <property type="project" value="TreeGrafter"/>
</dbReference>
<evidence type="ECO:0008006" key="4">
    <source>
        <dbReference type="Google" id="ProtNLM"/>
    </source>
</evidence>
<evidence type="ECO:0000313" key="3">
    <source>
        <dbReference type="Proteomes" id="UP001153737"/>
    </source>
</evidence>
<keyword evidence="3" id="KW-1185">Reference proteome</keyword>
<feature type="compositionally biased region" description="Polar residues" evidence="1">
    <location>
        <begin position="31"/>
        <end position="43"/>
    </location>
</feature>
<dbReference type="AlphaFoldDB" id="A0A9N9SIS3"/>
<dbReference type="GO" id="GO:0030833">
    <property type="term" value="P:regulation of actin filament polymerization"/>
    <property type="evidence" value="ECO:0007669"/>
    <property type="project" value="TreeGrafter"/>
</dbReference>
<reference evidence="2" key="2">
    <citation type="submission" date="2022-10" db="EMBL/GenBank/DDBJ databases">
        <authorList>
            <consortium name="ENA_rothamsted_submissions"/>
            <consortium name="culmorum"/>
            <person name="King R."/>
        </authorList>
    </citation>
    <scope>NUCLEOTIDE SEQUENCE</scope>
</reference>
<dbReference type="GO" id="GO:0043066">
    <property type="term" value="P:negative regulation of apoptotic process"/>
    <property type="evidence" value="ECO:0007669"/>
    <property type="project" value="InterPro"/>
</dbReference>
<dbReference type="GO" id="GO:0016529">
    <property type="term" value="C:sarcoplasmic reticulum"/>
    <property type="evidence" value="ECO:0007669"/>
    <property type="project" value="TreeGrafter"/>
</dbReference>
<reference evidence="2" key="1">
    <citation type="submission" date="2022-01" db="EMBL/GenBank/DDBJ databases">
        <authorList>
            <person name="King R."/>
        </authorList>
    </citation>
    <scope>NUCLEOTIDE SEQUENCE</scope>
</reference>
<dbReference type="PANTHER" id="PTHR14938:SF2">
    <property type="entry name" value="HCLS1-ASSOCIATED PROTEIN X-1"/>
    <property type="match status" value="1"/>
</dbReference>
<evidence type="ECO:0000256" key="1">
    <source>
        <dbReference type="SAM" id="MobiDB-lite"/>
    </source>
</evidence>
<dbReference type="GO" id="GO:0005739">
    <property type="term" value="C:mitochondrion"/>
    <property type="evidence" value="ECO:0007669"/>
    <property type="project" value="TreeGrafter"/>
</dbReference>
<feature type="region of interest" description="Disordered" evidence="1">
    <location>
        <begin position="180"/>
        <end position="199"/>
    </location>
</feature>
<dbReference type="OrthoDB" id="5562606at2759"/>
<proteinExistence type="predicted"/>
<sequence length="265" mass="30636">MVTSYKLYTVETMDFLRRIFGIPDQDDFSRFSRNNPAPNSESFINRDDTPRDEFPRKGFDIFTDPFQMQQYFEQEMNEMLKRFGFQGIGDFSFDHPSIEHPSGEFGNTPYSSLRDQFLKNGYEKPSKRNSDKVDQDLDAKVKSGDLDSILSGEFDKQISPYEMPQSKSFFYGTSHTMKTVTNPDGSVETHHTTRDNQGNEETTICHKIGEKEYCVMTKKDKSGKEEVTEQFVNMDASEKDLFLKSSKPKINSGTDGKFPFDKFFK</sequence>
<dbReference type="EMBL" id="OU896713">
    <property type="protein sequence ID" value="CAG9823394.1"/>
    <property type="molecule type" value="Genomic_DNA"/>
</dbReference>
<dbReference type="Proteomes" id="UP001153737">
    <property type="component" value="Chromosome 7"/>
</dbReference>
<dbReference type="PANTHER" id="PTHR14938">
    <property type="entry name" value="HCLS1-ASSOCIATED PROTEIN X-1"/>
    <property type="match status" value="1"/>
</dbReference>
<evidence type="ECO:0000313" key="2">
    <source>
        <dbReference type="EMBL" id="CAG9823394.1"/>
    </source>
</evidence>
<organism evidence="2 3">
    <name type="scientific">Phaedon cochleariae</name>
    <name type="common">Mustard beetle</name>
    <dbReference type="NCBI Taxonomy" id="80249"/>
    <lineage>
        <taxon>Eukaryota</taxon>
        <taxon>Metazoa</taxon>
        <taxon>Ecdysozoa</taxon>
        <taxon>Arthropoda</taxon>
        <taxon>Hexapoda</taxon>
        <taxon>Insecta</taxon>
        <taxon>Pterygota</taxon>
        <taxon>Neoptera</taxon>
        <taxon>Endopterygota</taxon>
        <taxon>Coleoptera</taxon>
        <taxon>Polyphaga</taxon>
        <taxon>Cucujiformia</taxon>
        <taxon>Chrysomeloidea</taxon>
        <taxon>Chrysomelidae</taxon>
        <taxon>Chrysomelinae</taxon>
        <taxon>Chrysomelini</taxon>
        <taxon>Phaedon</taxon>
    </lineage>
</organism>
<dbReference type="GO" id="GO:0015629">
    <property type="term" value="C:actin cytoskeleton"/>
    <property type="evidence" value="ECO:0007669"/>
    <property type="project" value="TreeGrafter"/>
</dbReference>